<feature type="domain" description="ABC transporter" evidence="10">
    <location>
        <begin position="12"/>
        <end position="251"/>
    </location>
</feature>
<evidence type="ECO:0000313" key="11">
    <source>
        <dbReference type="EMBL" id="BES95113.1"/>
    </source>
</evidence>
<evidence type="ECO:0000256" key="6">
    <source>
        <dbReference type="ARBA" id="ARBA00022840"/>
    </source>
</evidence>
<keyword evidence="5" id="KW-0547">Nucleotide-binding</keyword>
<dbReference type="InterPro" id="IPR043926">
    <property type="entry name" value="ABCG_dom"/>
</dbReference>
<keyword evidence="3" id="KW-0813">Transport</keyword>
<dbReference type="Pfam" id="PF01061">
    <property type="entry name" value="ABC2_membrane"/>
    <property type="match status" value="1"/>
</dbReference>
<dbReference type="SMART" id="SM00382">
    <property type="entry name" value="AAA"/>
    <property type="match status" value="1"/>
</dbReference>
<comment type="subcellular location">
    <subcellularLocation>
        <location evidence="1">Membrane</location>
        <topology evidence="1">Multi-pass membrane protein</topology>
    </subcellularLocation>
</comment>
<dbReference type="PANTHER" id="PTHR48041">
    <property type="entry name" value="ABC TRANSPORTER G FAMILY MEMBER 28"/>
    <property type="match status" value="1"/>
</dbReference>
<keyword evidence="7 9" id="KW-1133">Transmembrane helix</keyword>
<feature type="transmembrane region" description="Helical" evidence="9">
    <location>
        <begin position="424"/>
        <end position="446"/>
    </location>
</feature>
<dbReference type="Gene3D" id="3.40.50.300">
    <property type="entry name" value="P-loop containing nucleotide triphosphate hydrolases"/>
    <property type="match status" value="1"/>
</dbReference>
<proteinExistence type="inferred from homology"/>
<evidence type="ECO:0000256" key="9">
    <source>
        <dbReference type="SAM" id="Phobius"/>
    </source>
</evidence>
<evidence type="ECO:0000256" key="1">
    <source>
        <dbReference type="ARBA" id="ARBA00004141"/>
    </source>
</evidence>
<keyword evidence="12" id="KW-1185">Reference proteome</keyword>
<keyword evidence="6" id="KW-0067">ATP-binding</keyword>
<gene>
    <name evidence="11" type="ORF">NTJ_07922</name>
</gene>
<dbReference type="InterPro" id="IPR003439">
    <property type="entry name" value="ABC_transporter-like_ATP-bd"/>
</dbReference>
<dbReference type="InterPro" id="IPR013525">
    <property type="entry name" value="ABC2_TM"/>
</dbReference>
<evidence type="ECO:0000256" key="8">
    <source>
        <dbReference type="ARBA" id="ARBA00023136"/>
    </source>
</evidence>
<evidence type="ECO:0000313" key="12">
    <source>
        <dbReference type="Proteomes" id="UP001307889"/>
    </source>
</evidence>
<dbReference type="PANTHER" id="PTHR48041:SF139">
    <property type="entry name" value="PROTEIN SCARLET"/>
    <property type="match status" value="1"/>
</dbReference>
<feature type="transmembrane region" description="Helical" evidence="9">
    <location>
        <begin position="346"/>
        <end position="364"/>
    </location>
</feature>
<dbReference type="PROSITE" id="PS00211">
    <property type="entry name" value="ABC_TRANSPORTER_1"/>
    <property type="match status" value="1"/>
</dbReference>
<dbReference type="PROSITE" id="PS50893">
    <property type="entry name" value="ABC_TRANSPORTER_2"/>
    <property type="match status" value="1"/>
</dbReference>
<dbReference type="Pfam" id="PF00005">
    <property type="entry name" value="ABC_tran"/>
    <property type="match status" value="1"/>
</dbReference>
<dbReference type="Proteomes" id="UP001307889">
    <property type="component" value="Chromosome 6"/>
</dbReference>
<name>A0ABN7ASC5_9HEMI</name>
<feature type="transmembrane region" description="Helical" evidence="9">
    <location>
        <begin position="485"/>
        <end position="504"/>
    </location>
</feature>
<dbReference type="InterPro" id="IPR027417">
    <property type="entry name" value="P-loop_NTPase"/>
</dbReference>
<evidence type="ECO:0000256" key="4">
    <source>
        <dbReference type="ARBA" id="ARBA00022692"/>
    </source>
</evidence>
<evidence type="ECO:0000256" key="3">
    <source>
        <dbReference type="ARBA" id="ARBA00022448"/>
    </source>
</evidence>
<dbReference type="SUPFAM" id="SSF52540">
    <property type="entry name" value="P-loop containing nucleoside triphosphate hydrolases"/>
    <property type="match status" value="1"/>
</dbReference>
<comment type="similarity">
    <text evidence="2">Belongs to the ABC transporter superfamily. ABCG family. Eye pigment precursor importer (TC 3.A.1.204) subfamily.</text>
</comment>
<sequence>MDLVLCWENVSLYAVETKKSFLGKKTVRRLKLLNNVSGIAKAGELCAIMGPSGAGKTTLLAALSQRNTGIMQGDIHLNGRPIDKDLMVKMCGFVPQQDLAIKTLTVYEHLRFMAYLKMDQRVSKVQIERIIENLCRELNLDRCRRTRLSALSGGEMKRVSLAVQMLPDPPLLLCDEPTTGLDSFSASQVVSLLRSFAAKGKIVIASIHQPASGIFEMFDSVCLLVPGGRQAYYGDMDGAKKHFEQLGYVCPPDYNTAEYFLAKLNTHPEKLCKRFEISQAAKSLQTSIDSVNSASRECHLVYGMDERFLKFYSIQSASRQTQLKWLTWRAALDLVRNMQRIILRTFIYAITALFVAIPYTNTILNQEGIQSIQGRNYAVVAETVFLQAYAVMHTFPAEIPVLLREISNGLYEPAPYYLSKLITILPRAILETIMFSAMIYFIAGAGKDDLNFFWFTLPVIGCALASSAYGFCISAMFENIRTASLLSVPFDFISYTFSGLFLQLSTAPLHLSWIKYISRFYYGLEAMSILQWSDVDNIACPENESLPCIKSGEGVIYKYGYHPDNLFLDMTGLVTMFFVLHFLGYRFFVKRSQKSSTY</sequence>
<dbReference type="Pfam" id="PF19055">
    <property type="entry name" value="ABC2_membrane_7"/>
    <property type="match status" value="1"/>
</dbReference>
<dbReference type="InterPro" id="IPR003593">
    <property type="entry name" value="AAA+_ATPase"/>
</dbReference>
<feature type="transmembrane region" description="Helical" evidence="9">
    <location>
        <begin position="452"/>
        <end position="473"/>
    </location>
</feature>
<feature type="transmembrane region" description="Helical" evidence="9">
    <location>
        <begin position="566"/>
        <end position="588"/>
    </location>
</feature>
<organism evidence="11 12">
    <name type="scientific">Nesidiocoris tenuis</name>
    <dbReference type="NCBI Taxonomy" id="355587"/>
    <lineage>
        <taxon>Eukaryota</taxon>
        <taxon>Metazoa</taxon>
        <taxon>Ecdysozoa</taxon>
        <taxon>Arthropoda</taxon>
        <taxon>Hexapoda</taxon>
        <taxon>Insecta</taxon>
        <taxon>Pterygota</taxon>
        <taxon>Neoptera</taxon>
        <taxon>Paraneoptera</taxon>
        <taxon>Hemiptera</taxon>
        <taxon>Heteroptera</taxon>
        <taxon>Panheteroptera</taxon>
        <taxon>Cimicomorpha</taxon>
        <taxon>Miridae</taxon>
        <taxon>Dicyphina</taxon>
        <taxon>Nesidiocoris</taxon>
    </lineage>
</organism>
<dbReference type="EMBL" id="AP028914">
    <property type="protein sequence ID" value="BES95113.1"/>
    <property type="molecule type" value="Genomic_DNA"/>
</dbReference>
<keyword evidence="4 9" id="KW-0812">Transmembrane</keyword>
<protein>
    <submittedName>
        <fullName evidence="11">ABC-2 type transporter</fullName>
    </submittedName>
</protein>
<evidence type="ECO:0000256" key="5">
    <source>
        <dbReference type="ARBA" id="ARBA00022741"/>
    </source>
</evidence>
<dbReference type="InterPro" id="IPR050352">
    <property type="entry name" value="ABCG_transporters"/>
</dbReference>
<dbReference type="InterPro" id="IPR017871">
    <property type="entry name" value="ABC_transporter-like_CS"/>
</dbReference>
<reference evidence="11 12" key="1">
    <citation type="submission" date="2023-09" db="EMBL/GenBank/DDBJ databases">
        <title>Nesidiocoris tenuis whole genome shotgun sequence.</title>
        <authorList>
            <person name="Shibata T."/>
            <person name="Shimoda M."/>
            <person name="Kobayashi T."/>
            <person name="Uehara T."/>
        </authorList>
    </citation>
    <scope>NUCLEOTIDE SEQUENCE [LARGE SCALE GENOMIC DNA]</scope>
    <source>
        <strain evidence="11 12">Japan</strain>
    </source>
</reference>
<keyword evidence="8 9" id="KW-0472">Membrane</keyword>
<evidence type="ECO:0000259" key="10">
    <source>
        <dbReference type="PROSITE" id="PS50893"/>
    </source>
</evidence>
<evidence type="ECO:0000256" key="7">
    <source>
        <dbReference type="ARBA" id="ARBA00022989"/>
    </source>
</evidence>
<evidence type="ECO:0000256" key="2">
    <source>
        <dbReference type="ARBA" id="ARBA00005814"/>
    </source>
</evidence>
<accession>A0ABN7ASC5</accession>